<comment type="caution">
    <text evidence="2">The sequence shown here is derived from an EMBL/GenBank/DDBJ whole genome shotgun (WGS) entry which is preliminary data.</text>
</comment>
<evidence type="ECO:0000313" key="2">
    <source>
        <dbReference type="EMBL" id="THU50665.1"/>
    </source>
</evidence>
<evidence type="ECO:0000313" key="3">
    <source>
        <dbReference type="Proteomes" id="UP000317650"/>
    </source>
</evidence>
<dbReference type="EMBL" id="PYDT01000009">
    <property type="protein sequence ID" value="THU50665.1"/>
    <property type="molecule type" value="Genomic_DNA"/>
</dbReference>
<evidence type="ECO:0000256" key="1">
    <source>
        <dbReference type="SAM" id="MobiDB-lite"/>
    </source>
</evidence>
<name>A0A4S8IQ23_MUSBA</name>
<reference evidence="2 3" key="1">
    <citation type="journal article" date="2019" name="Nat. Plants">
        <title>Genome sequencing of Musa balbisiana reveals subgenome evolution and function divergence in polyploid bananas.</title>
        <authorList>
            <person name="Yao X."/>
        </authorList>
    </citation>
    <scope>NUCLEOTIDE SEQUENCE [LARGE SCALE GENOMIC DNA]</scope>
    <source>
        <strain evidence="3">cv. DH-PKW</strain>
        <tissue evidence="2">Leaves</tissue>
    </source>
</reference>
<feature type="region of interest" description="Disordered" evidence="1">
    <location>
        <begin position="90"/>
        <end position="114"/>
    </location>
</feature>
<protein>
    <submittedName>
        <fullName evidence="2">Uncharacterized protein</fullName>
    </submittedName>
</protein>
<dbReference type="Proteomes" id="UP000317650">
    <property type="component" value="Chromosome 6"/>
</dbReference>
<sequence>MTTRTQEVASTSAPLVEDQIRSYRRNQRRLFNTRQAARQMGQRIFGSPSTRNILEQQIDPQVQLRLSMRERAAIAPAEVLYHSRRDDAHHRPLSSNLEEGTPIEFQGGRSPKEINPKLRICKGFNTSPLYPSISQDV</sequence>
<gene>
    <name evidence="2" type="ORF">C4D60_Mb06t22690</name>
</gene>
<accession>A0A4S8IQ23</accession>
<organism evidence="2 3">
    <name type="scientific">Musa balbisiana</name>
    <name type="common">Banana</name>
    <dbReference type="NCBI Taxonomy" id="52838"/>
    <lineage>
        <taxon>Eukaryota</taxon>
        <taxon>Viridiplantae</taxon>
        <taxon>Streptophyta</taxon>
        <taxon>Embryophyta</taxon>
        <taxon>Tracheophyta</taxon>
        <taxon>Spermatophyta</taxon>
        <taxon>Magnoliopsida</taxon>
        <taxon>Liliopsida</taxon>
        <taxon>Zingiberales</taxon>
        <taxon>Musaceae</taxon>
        <taxon>Musa</taxon>
    </lineage>
</organism>
<proteinExistence type="predicted"/>
<dbReference type="AlphaFoldDB" id="A0A4S8IQ23"/>
<keyword evidence="3" id="KW-1185">Reference proteome</keyword>